<keyword evidence="3" id="KW-1185">Reference proteome</keyword>
<feature type="transmembrane region" description="Helical" evidence="1">
    <location>
        <begin position="12"/>
        <end position="30"/>
    </location>
</feature>
<gene>
    <name evidence="2" type="ORF">KS407_00595</name>
</gene>
<evidence type="ECO:0000313" key="3">
    <source>
        <dbReference type="Proteomes" id="UP000790580"/>
    </source>
</evidence>
<evidence type="ECO:0008006" key="4">
    <source>
        <dbReference type="Google" id="ProtNLM"/>
    </source>
</evidence>
<evidence type="ECO:0000313" key="2">
    <source>
        <dbReference type="EMBL" id="MBU9719935.1"/>
    </source>
</evidence>
<protein>
    <recommendedName>
        <fullName evidence="4">DUF421 domain-containing protein</fullName>
    </recommendedName>
</protein>
<reference evidence="2 3" key="1">
    <citation type="submission" date="2021-06" db="EMBL/GenBank/DDBJ databases">
        <title>Bacillus sp. RD4P76, an endophyte from a halophyte.</title>
        <authorList>
            <person name="Sun J.-Q."/>
        </authorList>
    </citation>
    <scope>NUCLEOTIDE SEQUENCE [LARGE SCALE GENOMIC DNA]</scope>
    <source>
        <strain evidence="2 3">JCM 17098</strain>
    </source>
</reference>
<name>A0ABS6JND1_9BACI</name>
<comment type="caution">
    <text evidence="2">The sequence shown here is derived from an EMBL/GenBank/DDBJ whole genome shotgun (WGS) entry which is preliminary data.</text>
</comment>
<dbReference type="RefSeq" id="WP_088075230.1">
    <property type="nucleotide sequence ID" value="NZ_JAHQCR010000007.1"/>
</dbReference>
<accession>A0ABS6JND1</accession>
<sequence>MSILFDSRLGEVLDLLLLVSILTFILRFFIKKKSVLFIIMFTFTLIIGLLWHNSLFKTFDDIAPTLHDEEMIRDVRITVNEGHDDIFYSDATFVLTEEEEVERLLEDLSEIELKKLDHFDYGFDRDYKVDINVIVDRGNVRRLEQIDLYIDDEYLNNYEIISNTNHLKTIEELVEKYHVKE</sequence>
<evidence type="ECO:0000256" key="1">
    <source>
        <dbReference type="SAM" id="Phobius"/>
    </source>
</evidence>
<keyword evidence="1" id="KW-0472">Membrane</keyword>
<feature type="transmembrane region" description="Helical" evidence="1">
    <location>
        <begin position="35"/>
        <end position="52"/>
    </location>
</feature>
<keyword evidence="1" id="KW-1133">Transmembrane helix</keyword>
<proteinExistence type="predicted"/>
<keyword evidence="1" id="KW-0812">Transmembrane</keyword>
<organism evidence="2 3">
    <name type="scientific">Evansella alkalicola</name>
    <dbReference type="NCBI Taxonomy" id="745819"/>
    <lineage>
        <taxon>Bacteria</taxon>
        <taxon>Bacillati</taxon>
        <taxon>Bacillota</taxon>
        <taxon>Bacilli</taxon>
        <taxon>Bacillales</taxon>
        <taxon>Bacillaceae</taxon>
        <taxon>Evansella</taxon>
    </lineage>
</organism>
<dbReference type="Proteomes" id="UP000790580">
    <property type="component" value="Unassembled WGS sequence"/>
</dbReference>
<dbReference type="EMBL" id="JAHQCR010000007">
    <property type="protein sequence ID" value="MBU9719935.1"/>
    <property type="molecule type" value="Genomic_DNA"/>
</dbReference>